<evidence type="ECO:0000259" key="1">
    <source>
        <dbReference type="PROSITE" id="PS50943"/>
    </source>
</evidence>
<dbReference type="PROSITE" id="PS50943">
    <property type="entry name" value="HTH_CROC1"/>
    <property type="match status" value="1"/>
</dbReference>
<dbReference type="SUPFAM" id="SSF47413">
    <property type="entry name" value="lambda repressor-like DNA-binding domains"/>
    <property type="match status" value="1"/>
</dbReference>
<dbReference type="Gene3D" id="1.10.260.40">
    <property type="entry name" value="lambda repressor-like DNA-binding domains"/>
    <property type="match status" value="1"/>
</dbReference>
<reference evidence="2 3" key="1">
    <citation type="submission" date="2021-03" db="EMBL/GenBank/DDBJ databases">
        <title>Sequencing the genomes of 1000 actinobacteria strains.</title>
        <authorList>
            <person name="Klenk H.-P."/>
        </authorList>
    </citation>
    <scope>NUCLEOTIDE SEQUENCE [LARGE SCALE GENOMIC DNA]</scope>
    <source>
        <strain evidence="2 3">DSM 45256</strain>
    </source>
</reference>
<organism evidence="2 3">
    <name type="scientific">Pseudonocardia parietis</name>
    <dbReference type="NCBI Taxonomy" id="570936"/>
    <lineage>
        <taxon>Bacteria</taxon>
        <taxon>Bacillati</taxon>
        <taxon>Actinomycetota</taxon>
        <taxon>Actinomycetes</taxon>
        <taxon>Pseudonocardiales</taxon>
        <taxon>Pseudonocardiaceae</taxon>
        <taxon>Pseudonocardia</taxon>
    </lineage>
</organism>
<keyword evidence="3" id="KW-1185">Reference proteome</keyword>
<proteinExistence type="predicted"/>
<dbReference type="InterPro" id="IPR001387">
    <property type="entry name" value="Cro/C1-type_HTH"/>
</dbReference>
<gene>
    <name evidence="2" type="ORF">JOF36_007071</name>
</gene>
<evidence type="ECO:0000313" key="2">
    <source>
        <dbReference type="EMBL" id="MBP2371298.1"/>
    </source>
</evidence>
<feature type="domain" description="HTH cro/C1-type" evidence="1">
    <location>
        <begin position="8"/>
        <end position="43"/>
    </location>
</feature>
<comment type="caution">
    <text evidence="2">The sequence shown here is derived from an EMBL/GenBank/DDBJ whole genome shotgun (WGS) entry which is preliminary data.</text>
</comment>
<dbReference type="InterPro" id="IPR010982">
    <property type="entry name" value="Lambda_DNA-bd_dom_sf"/>
</dbReference>
<evidence type="ECO:0000313" key="3">
    <source>
        <dbReference type="Proteomes" id="UP001519295"/>
    </source>
</evidence>
<dbReference type="Proteomes" id="UP001519295">
    <property type="component" value="Unassembled WGS sequence"/>
</dbReference>
<protein>
    <submittedName>
        <fullName evidence="2">Ribosome-binding protein aMBF1 (Putative translation factor)</fullName>
    </submittedName>
</protein>
<accession>A0ABS4W5B2</accession>
<dbReference type="RefSeq" id="WP_245353128.1">
    <property type="nucleotide sequence ID" value="NZ_JAGINU010000002.1"/>
</dbReference>
<name>A0ABS4W5B2_9PSEU</name>
<dbReference type="Pfam" id="PF01381">
    <property type="entry name" value="HTH_3"/>
    <property type="match status" value="1"/>
</dbReference>
<dbReference type="EMBL" id="JAGINU010000002">
    <property type="protein sequence ID" value="MBP2371298.1"/>
    <property type="molecule type" value="Genomic_DNA"/>
</dbReference>
<dbReference type="CDD" id="cd00093">
    <property type="entry name" value="HTH_XRE"/>
    <property type="match status" value="1"/>
</dbReference>
<sequence>MSDRRDAFAARREQMGYTQESFGAAVGVEFSTVGRWERGTLTPQPYRRPCLAKRSRGLITTRSRPGMANKARARDLPIMKLSTLRDRLEAACPPCHHG</sequence>